<sequence>MTTRPTRIAALLLALLCSAQGSAQTPPTPPRQASGSAAEAEMQPRFIWGMLLNAAVKVVASLFMDWLEDKLTTELTPQNLGKLYLNSLTASILPVRDAATPGVAAKATGAPINTVSGDPTAAFSYKDGQVNYQGVNVALLGFDRNGLPTGLRALGDGFRTGERFKLKLLPTFDGLLVIEAISPGGQRDQIYPPGREQVVAVKAGTEILVPLDRDQYFEFTGIKGDEQLVLSLRDPRAFGDAATPAPAFRKDEAHGSNLLQETPAGTYPLIAQTLRLRHE</sequence>
<protein>
    <submittedName>
        <fullName evidence="2">DUF4384 domain-containing protein</fullName>
    </submittedName>
</protein>
<evidence type="ECO:0000313" key="2">
    <source>
        <dbReference type="EMBL" id="NML26019.1"/>
    </source>
</evidence>
<name>A0A848G474_9RHOO</name>
<feature type="signal peptide" evidence="1">
    <location>
        <begin position="1"/>
        <end position="23"/>
    </location>
</feature>
<dbReference type="AlphaFoldDB" id="A0A848G474"/>
<keyword evidence="1" id="KW-0732">Signal</keyword>
<dbReference type="Proteomes" id="UP000580043">
    <property type="component" value="Unassembled WGS sequence"/>
</dbReference>
<dbReference type="RefSeq" id="WP_169145567.1">
    <property type="nucleotide sequence ID" value="NZ_JABBGA010000006.1"/>
</dbReference>
<comment type="caution">
    <text evidence="2">The sequence shown here is derived from an EMBL/GenBank/DDBJ whole genome shotgun (WGS) entry which is preliminary data.</text>
</comment>
<gene>
    <name evidence="2" type="ORF">HHL15_09715</name>
</gene>
<reference evidence="2 3" key="1">
    <citation type="submission" date="2020-04" db="EMBL/GenBank/DDBJ databases">
        <title>Zoogloea sp. G-4-1-14 isolated from soil.</title>
        <authorList>
            <person name="Dahal R.H."/>
        </authorList>
    </citation>
    <scope>NUCLEOTIDE SEQUENCE [LARGE SCALE GENOMIC DNA]</scope>
    <source>
        <strain evidence="2 3">G-4-1-14</strain>
    </source>
</reference>
<dbReference type="EMBL" id="JABBGA010000006">
    <property type="protein sequence ID" value="NML26019.1"/>
    <property type="molecule type" value="Genomic_DNA"/>
</dbReference>
<evidence type="ECO:0000256" key="1">
    <source>
        <dbReference type="SAM" id="SignalP"/>
    </source>
</evidence>
<organism evidence="2 3">
    <name type="scientific">Zoogloea dura</name>
    <dbReference type="NCBI Taxonomy" id="2728840"/>
    <lineage>
        <taxon>Bacteria</taxon>
        <taxon>Pseudomonadati</taxon>
        <taxon>Pseudomonadota</taxon>
        <taxon>Betaproteobacteria</taxon>
        <taxon>Rhodocyclales</taxon>
        <taxon>Zoogloeaceae</taxon>
        <taxon>Zoogloea</taxon>
    </lineage>
</organism>
<keyword evidence="3" id="KW-1185">Reference proteome</keyword>
<evidence type="ECO:0000313" key="3">
    <source>
        <dbReference type="Proteomes" id="UP000580043"/>
    </source>
</evidence>
<accession>A0A848G474</accession>
<feature type="chain" id="PRO_5032521787" evidence="1">
    <location>
        <begin position="24"/>
        <end position="279"/>
    </location>
</feature>
<proteinExistence type="predicted"/>